<proteinExistence type="predicted"/>
<evidence type="ECO:0000313" key="2">
    <source>
        <dbReference type="Proteomes" id="UP000798662"/>
    </source>
</evidence>
<accession>A0ACC3CBN2</accession>
<keyword evidence="2" id="KW-1185">Reference proteome</keyword>
<name>A0ACC3CBN2_PYRYE</name>
<evidence type="ECO:0000313" key="1">
    <source>
        <dbReference type="EMBL" id="KAK1867661.1"/>
    </source>
</evidence>
<sequence>MQAVFLHIAGDFAGAALISASCTTLWLRPSFRYGWALDPAASFCLVAILLATAVPLAVRSGRVLLCGVPPWGALTCATPDGGDGAAGGGGNDADDDAGVAGVAAALRRLPGVSPSPAAVHDLRLWQLSDTVAVASVHLVVEVAGVDACAPVGGRRRGRRCLTDGDDDDAACGV</sequence>
<dbReference type="Proteomes" id="UP000798662">
    <property type="component" value="Chromosome 3"/>
</dbReference>
<comment type="caution">
    <text evidence="1">The sequence shown here is derived from an EMBL/GenBank/DDBJ whole genome shotgun (WGS) entry which is preliminary data.</text>
</comment>
<dbReference type="EMBL" id="CM020620">
    <property type="protein sequence ID" value="KAK1867661.1"/>
    <property type="molecule type" value="Genomic_DNA"/>
</dbReference>
<protein>
    <submittedName>
        <fullName evidence="1">Uncharacterized protein</fullName>
    </submittedName>
</protein>
<reference evidence="1" key="1">
    <citation type="submission" date="2019-11" db="EMBL/GenBank/DDBJ databases">
        <title>Nori genome reveals adaptations in red seaweeds to the harsh intertidal environment.</title>
        <authorList>
            <person name="Wang D."/>
            <person name="Mao Y."/>
        </authorList>
    </citation>
    <scope>NUCLEOTIDE SEQUENCE</scope>
    <source>
        <tissue evidence="1">Gametophyte</tissue>
    </source>
</reference>
<gene>
    <name evidence="1" type="ORF">I4F81_010166</name>
</gene>
<organism evidence="1 2">
    <name type="scientific">Pyropia yezoensis</name>
    <name type="common">Susabi-nori</name>
    <name type="synonym">Porphyra yezoensis</name>
    <dbReference type="NCBI Taxonomy" id="2788"/>
    <lineage>
        <taxon>Eukaryota</taxon>
        <taxon>Rhodophyta</taxon>
        <taxon>Bangiophyceae</taxon>
        <taxon>Bangiales</taxon>
        <taxon>Bangiaceae</taxon>
        <taxon>Pyropia</taxon>
    </lineage>
</organism>